<comment type="caution">
    <text evidence="2">The sequence shown here is derived from an EMBL/GenBank/DDBJ whole genome shotgun (WGS) entry which is preliminary data.</text>
</comment>
<dbReference type="AlphaFoldDB" id="G9YSE6"/>
<sequence>MEIQKAVRKAVETGGFITRPLWCGRLHIKPTNEPECCVLHGKGRAPCPRWQPKAEDLMADDWEVTTEELI</sequence>
<evidence type="ECO:0000313" key="3">
    <source>
        <dbReference type="Proteomes" id="UP000004459"/>
    </source>
</evidence>
<evidence type="ECO:0000259" key="1">
    <source>
        <dbReference type="Pfam" id="PF11195"/>
    </source>
</evidence>
<dbReference type="Pfam" id="PF11195">
    <property type="entry name" value="Tad2-like"/>
    <property type="match status" value="1"/>
</dbReference>
<protein>
    <recommendedName>
        <fullName evidence="1">Thoeris anti-defense 2-like domain-containing protein</fullName>
    </recommendedName>
</protein>
<dbReference type="InterPro" id="IPR021361">
    <property type="entry name" value="Tad2-like_dom"/>
</dbReference>
<accession>G9YSE6</accession>
<organism evidence="2 3">
    <name type="scientific">Flavonifractor plautii ATCC 29863</name>
    <dbReference type="NCBI Taxonomy" id="411475"/>
    <lineage>
        <taxon>Bacteria</taxon>
        <taxon>Bacillati</taxon>
        <taxon>Bacillota</taxon>
        <taxon>Clostridia</taxon>
        <taxon>Eubacteriales</taxon>
        <taxon>Oscillospiraceae</taxon>
        <taxon>Flavonifractor</taxon>
    </lineage>
</organism>
<dbReference type="EMBL" id="AGCK01000208">
    <property type="protein sequence ID" value="EHM46142.1"/>
    <property type="molecule type" value="Genomic_DNA"/>
</dbReference>
<feature type="domain" description="Thoeris anti-defense 2-like" evidence="1">
    <location>
        <begin position="1"/>
        <end position="64"/>
    </location>
</feature>
<reference evidence="2 3" key="1">
    <citation type="submission" date="2011-08" db="EMBL/GenBank/DDBJ databases">
        <authorList>
            <person name="Weinstock G."/>
            <person name="Sodergren E."/>
            <person name="Clifton S."/>
            <person name="Fulton L."/>
            <person name="Fulton B."/>
            <person name="Courtney L."/>
            <person name="Fronick C."/>
            <person name="Harrison M."/>
            <person name="Strong C."/>
            <person name="Farmer C."/>
            <person name="Delahaunty K."/>
            <person name="Markovic C."/>
            <person name="Hall O."/>
            <person name="Minx P."/>
            <person name="Tomlinson C."/>
            <person name="Mitreva M."/>
            <person name="Hou S."/>
            <person name="Chen J."/>
            <person name="Wollam A."/>
            <person name="Pepin K.H."/>
            <person name="Johnson M."/>
            <person name="Bhonagiri V."/>
            <person name="Zhang X."/>
            <person name="Suruliraj S."/>
            <person name="Warren W."/>
            <person name="Chinwalla A."/>
            <person name="Mardis E.R."/>
            <person name="Wilson R.K."/>
        </authorList>
    </citation>
    <scope>NUCLEOTIDE SEQUENCE [LARGE SCALE GENOMIC DNA]</scope>
    <source>
        <strain evidence="2 3">ATCC 29863</strain>
    </source>
</reference>
<proteinExistence type="predicted"/>
<dbReference type="Proteomes" id="UP000004459">
    <property type="component" value="Unassembled WGS sequence"/>
</dbReference>
<gene>
    <name evidence="2" type="ORF">HMPREF0372_02423</name>
</gene>
<name>G9YSE6_FLAPL</name>
<evidence type="ECO:0000313" key="2">
    <source>
        <dbReference type="EMBL" id="EHM46142.1"/>
    </source>
</evidence>
<dbReference type="HOGENOM" id="CLU_186720_0_0_9"/>